<feature type="signal peptide" evidence="1">
    <location>
        <begin position="1"/>
        <end position="19"/>
    </location>
</feature>
<evidence type="ECO:0008006" key="4">
    <source>
        <dbReference type="Google" id="ProtNLM"/>
    </source>
</evidence>
<evidence type="ECO:0000313" key="3">
    <source>
        <dbReference type="Proteomes" id="UP000261284"/>
    </source>
</evidence>
<dbReference type="Proteomes" id="UP000261284">
    <property type="component" value="Unassembled WGS sequence"/>
</dbReference>
<feature type="chain" id="PRO_5017658107" description="YXWGXW repeat-containing protein" evidence="1">
    <location>
        <begin position="20"/>
        <end position="100"/>
    </location>
</feature>
<gene>
    <name evidence="2" type="ORF">DXN05_01925</name>
</gene>
<keyword evidence="3" id="KW-1185">Reference proteome</keyword>
<proteinExistence type="predicted"/>
<name>A0A3E1NPB9_9BACT</name>
<sequence length="100" mass="11818">MKNKLIKLFSVALLLTAFAVNGNAQRVFVSVRPAAPVIVHPAQPSPRHIWIEGEYVWRGNNYIYQPGYWTVPPPRYRVWHPGYWRQTRGGWYWVPGSWRR</sequence>
<dbReference type="EMBL" id="QTJU01000001">
    <property type="protein sequence ID" value="RFM29760.1"/>
    <property type="molecule type" value="Genomic_DNA"/>
</dbReference>
<dbReference type="OrthoDB" id="800027at2"/>
<evidence type="ECO:0000313" key="2">
    <source>
        <dbReference type="EMBL" id="RFM29760.1"/>
    </source>
</evidence>
<organism evidence="2 3">
    <name type="scientific">Deminuibacter soli</name>
    <dbReference type="NCBI Taxonomy" id="2291815"/>
    <lineage>
        <taxon>Bacteria</taxon>
        <taxon>Pseudomonadati</taxon>
        <taxon>Bacteroidota</taxon>
        <taxon>Chitinophagia</taxon>
        <taxon>Chitinophagales</taxon>
        <taxon>Chitinophagaceae</taxon>
        <taxon>Deminuibacter</taxon>
    </lineage>
</organism>
<reference evidence="2 3" key="1">
    <citation type="submission" date="2018-08" db="EMBL/GenBank/DDBJ databases">
        <title>Chitinophagaceae sp. K23C18032701, a novel bacterium isolated from forest soil.</title>
        <authorList>
            <person name="Wang C."/>
        </authorList>
    </citation>
    <scope>NUCLEOTIDE SEQUENCE [LARGE SCALE GENOMIC DNA]</scope>
    <source>
        <strain evidence="2 3">K23C18032701</strain>
    </source>
</reference>
<dbReference type="Pfam" id="PF12779">
    <property type="entry name" value="WXXGXW"/>
    <property type="match status" value="2"/>
</dbReference>
<protein>
    <recommendedName>
        <fullName evidence="4">YXWGXW repeat-containing protein</fullName>
    </recommendedName>
</protein>
<evidence type="ECO:0000256" key="1">
    <source>
        <dbReference type="SAM" id="SignalP"/>
    </source>
</evidence>
<comment type="caution">
    <text evidence="2">The sequence shown here is derived from an EMBL/GenBank/DDBJ whole genome shotgun (WGS) entry which is preliminary data.</text>
</comment>
<dbReference type="RefSeq" id="WP_116845516.1">
    <property type="nucleotide sequence ID" value="NZ_QTJU01000001.1"/>
</dbReference>
<accession>A0A3E1NPB9</accession>
<keyword evidence="1" id="KW-0732">Signal</keyword>
<dbReference type="InterPro" id="IPR024447">
    <property type="entry name" value="YXWGXW_rpt"/>
</dbReference>
<dbReference type="AlphaFoldDB" id="A0A3E1NPB9"/>